<sequence>MKFLCFTMYQAVVCMTVLLFAQGLLPPNLAHATPPIHVGDCTSSFHFKTLEAREQCAQSFLADPACVRMKGVPRQRMTECVEMTSKEVTALCDAKTSPEETYACRMEHRGQNPSGNRQANPEDELTRQAKLKTSARKLCHWHLPNSVPFWYRGDYAHGMYECRCPKALILNTSGTACEAKR</sequence>
<dbReference type="RefSeq" id="WP_313834182.1">
    <property type="nucleotide sequence ID" value="NZ_JAQOUE010000001.1"/>
</dbReference>
<feature type="chain" id="PRO_5046119812" description="Secreted protein" evidence="1">
    <location>
        <begin position="33"/>
        <end position="181"/>
    </location>
</feature>
<keyword evidence="3" id="KW-1185">Reference proteome</keyword>
<reference evidence="2 3" key="1">
    <citation type="journal article" date="2023" name="ISME J.">
        <title>Cultivation and genomic characterization of novel and ubiquitous marine nitrite-oxidizing bacteria from the Nitrospirales.</title>
        <authorList>
            <person name="Mueller A.J."/>
            <person name="Daebeler A."/>
            <person name="Herbold C.W."/>
            <person name="Kirkegaard R.H."/>
            <person name="Daims H."/>
        </authorList>
    </citation>
    <scope>NUCLEOTIDE SEQUENCE [LARGE SCALE GENOMIC DNA]</scope>
    <source>
        <strain evidence="2 3">EB</strain>
    </source>
</reference>
<dbReference type="EMBL" id="JAQOUE010000001">
    <property type="protein sequence ID" value="MDT7043616.1"/>
    <property type="molecule type" value="Genomic_DNA"/>
</dbReference>
<evidence type="ECO:0000313" key="3">
    <source>
        <dbReference type="Proteomes" id="UP001250932"/>
    </source>
</evidence>
<keyword evidence="1" id="KW-0732">Signal</keyword>
<dbReference type="Proteomes" id="UP001250932">
    <property type="component" value="Unassembled WGS sequence"/>
</dbReference>
<protein>
    <recommendedName>
        <fullName evidence="4">Secreted protein</fullName>
    </recommendedName>
</protein>
<evidence type="ECO:0008006" key="4">
    <source>
        <dbReference type="Google" id="ProtNLM"/>
    </source>
</evidence>
<accession>A0ABU3KB15</accession>
<evidence type="ECO:0000256" key="1">
    <source>
        <dbReference type="SAM" id="SignalP"/>
    </source>
</evidence>
<evidence type="ECO:0000313" key="2">
    <source>
        <dbReference type="EMBL" id="MDT7043616.1"/>
    </source>
</evidence>
<organism evidence="2 3">
    <name type="scientific">Candidatus Nitronereus thalassa</name>
    <dbReference type="NCBI Taxonomy" id="3020898"/>
    <lineage>
        <taxon>Bacteria</taxon>
        <taxon>Pseudomonadati</taxon>
        <taxon>Nitrospirota</taxon>
        <taxon>Nitrospiria</taxon>
        <taxon>Nitrospirales</taxon>
        <taxon>Nitrospiraceae</taxon>
        <taxon>Candidatus Nitronereus</taxon>
    </lineage>
</organism>
<proteinExistence type="predicted"/>
<gene>
    <name evidence="2" type="ORF">PPG34_14760</name>
</gene>
<comment type="caution">
    <text evidence="2">The sequence shown here is derived from an EMBL/GenBank/DDBJ whole genome shotgun (WGS) entry which is preliminary data.</text>
</comment>
<feature type="signal peptide" evidence="1">
    <location>
        <begin position="1"/>
        <end position="32"/>
    </location>
</feature>
<name>A0ABU3KB15_9BACT</name>